<feature type="transmembrane region" description="Helical" evidence="7">
    <location>
        <begin position="395"/>
        <end position="413"/>
    </location>
</feature>
<feature type="domain" description="Major facilitator superfamily (MFS) profile" evidence="8">
    <location>
        <begin position="45"/>
        <end position="487"/>
    </location>
</feature>
<dbReference type="Proteomes" id="UP000256970">
    <property type="component" value="Unassembled WGS sequence"/>
</dbReference>
<evidence type="ECO:0000313" key="9">
    <source>
        <dbReference type="EMBL" id="SZX60460.1"/>
    </source>
</evidence>
<feature type="region of interest" description="Disordered" evidence="6">
    <location>
        <begin position="510"/>
        <end position="544"/>
    </location>
</feature>
<feature type="transmembrane region" description="Helical" evidence="7">
    <location>
        <begin position="111"/>
        <end position="130"/>
    </location>
</feature>
<evidence type="ECO:0000256" key="6">
    <source>
        <dbReference type="SAM" id="MobiDB-lite"/>
    </source>
</evidence>
<evidence type="ECO:0000256" key="4">
    <source>
        <dbReference type="ARBA" id="ARBA00022989"/>
    </source>
</evidence>
<feature type="transmembrane region" description="Helical" evidence="7">
    <location>
        <begin position="80"/>
        <end position="99"/>
    </location>
</feature>
<accession>A0A383V6A9</accession>
<keyword evidence="5 7" id="KW-0472">Membrane</keyword>
<dbReference type="PANTHER" id="PTHR43791">
    <property type="entry name" value="PERMEASE-RELATED"/>
    <property type="match status" value="1"/>
</dbReference>
<keyword evidence="2" id="KW-0813">Transport</keyword>
<sequence length="559" mass="59753">MQRSQSAKEGQQRLDSKISVVSESAGLISDANQLEVIYRRISRRVLLLFVIAVILNHIDRTNLAYAAITFNRDLGFGPQTYGLGSALFFVTFCIFQVPCNLMMVRVGIRRWLALLLVGWGCVASCFALVHNAASFFALRLLLGVFESGALPAMWWHLSQFLPQERLTKPYMWMTVGVLLAQILGGPLAAAFLSMDGVGGLKGWQWLFVLEGFPSVLMGVVVFFALPNSYKVAPWLSEHDKLLLEADMAAHIKNSPPREHIPRNPFKLLRMVFSNPMLIYLCFVGIMQACASHTFILWLPTIIEALINGRALGKTPAAKGAAAAHAVSAASHNKLRSVILPVLLAAVPYTVGAITAWLVAASSQKRKEVYYHAAGSMFGAGVFFLLFPVLTKVSMAGGFVCLVMVAAGGSAAVPPKTALVAHACRGPSQVVGMPLYNSISVIGGFVGPFVTGSIVQSSGTGFTIVAYVLGAMVFICGVLTITLKFLEKFMKPPVGSADANDDFWEDVPGQQALPVTRDPSGVSPGGSGVTGDTGVTSGYANKSVDGPADVRARVAGLGKE</sequence>
<dbReference type="Gene3D" id="1.20.1250.20">
    <property type="entry name" value="MFS general substrate transporter like domains"/>
    <property type="match status" value="1"/>
</dbReference>
<comment type="subcellular location">
    <subcellularLocation>
        <location evidence="1">Membrane</location>
        <topology evidence="1">Multi-pass membrane protein</topology>
    </subcellularLocation>
</comment>
<evidence type="ECO:0000313" key="10">
    <source>
        <dbReference type="Proteomes" id="UP000256970"/>
    </source>
</evidence>
<feature type="transmembrane region" description="Helical" evidence="7">
    <location>
        <begin position="276"/>
        <end position="298"/>
    </location>
</feature>
<dbReference type="EMBL" id="FNXT01000067">
    <property type="protein sequence ID" value="SZX60460.1"/>
    <property type="molecule type" value="Genomic_DNA"/>
</dbReference>
<keyword evidence="10" id="KW-1185">Reference proteome</keyword>
<feature type="transmembrane region" description="Helical" evidence="7">
    <location>
        <begin position="136"/>
        <end position="157"/>
    </location>
</feature>
<evidence type="ECO:0000256" key="5">
    <source>
        <dbReference type="ARBA" id="ARBA00023136"/>
    </source>
</evidence>
<dbReference type="InterPro" id="IPR020846">
    <property type="entry name" value="MFS_dom"/>
</dbReference>
<keyword evidence="4 7" id="KW-1133">Transmembrane helix</keyword>
<evidence type="ECO:0000256" key="3">
    <source>
        <dbReference type="ARBA" id="ARBA00022692"/>
    </source>
</evidence>
<feature type="transmembrane region" description="Helical" evidence="7">
    <location>
        <begin position="434"/>
        <end position="454"/>
    </location>
</feature>
<feature type="transmembrane region" description="Helical" evidence="7">
    <location>
        <begin position="169"/>
        <end position="191"/>
    </location>
</feature>
<dbReference type="GO" id="GO:0022857">
    <property type="term" value="F:transmembrane transporter activity"/>
    <property type="evidence" value="ECO:0007669"/>
    <property type="project" value="InterPro"/>
</dbReference>
<feature type="transmembrane region" description="Helical" evidence="7">
    <location>
        <begin position="203"/>
        <end position="225"/>
    </location>
</feature>
<name>A0A383V6A9_TETOB</name>
<reference evidence="9 10" key="1">
    <citation type="submission" date="2016-10" db="EMBL/GenBank/DDBJ databases">
        <authorList>
            <person name="Cai Z."/>
        </authorList>
    </citation>
    <scope>NUCLEOTIDE SEQUENCE [LARGE SCALE GENOMIC DNA]</scope>
</reference>
<dbReference type="GO" id="GO:0016020">
    <property type="term" value="C:membrane"/>
    <property type="evidence" value="ECO:0007669"/>
    <property type="project" value="UniProtKB-SubCell"/>
</dbReference>
<dbReference type="PROSITE" id="PS50850">
    <property type="entry name" value="MFS"/>
    <property type="match status" value="1"/>
</dbReference>
<evidence type="ECO:0000256" key="7">
    <source>
        <dbReference type="SAM" id="Phobius"/>
    </source>
</evidence>
<evidence type="ECO:0000256" key="1">
    <source>
        <dbReference type="ARBA" id="ARBA00004141"/>
    </source>
</evidence>
<dbReference type="PANTHER" id="PTHR43791:SF36">
    <property type="entry name" value="TRANSPORTER, PUTATIVE (AFU_ORTHOLOGUE AFUA_6G08340)-RELATED"/>
    <property type="match status" value="1"/>
</dbReference>
<dbReference type="STRING" id="3088.A0A383V6A9"/>
<dbReference type="AlphaFoldDB" id="A0A383V6A9"/>
<dbReference type="SUPFAM" id="SSF103473">
    <property type="entry name" value="MFS general substrate transporter"/>
    <property type="match status" value="1"/>
</dbReference>
<dbReference type="Pfam" id="PF07690">
    <property type="entry name" value="MFS_1"/>
    <property type="match status" value="1"/>
</dbReference>
<feature type="transmembrane region" description="Helical" evidence="7">
    <location>
        <begin position="368"/>
        <end position="389"/>
    </location>
</feature>
<evidence type="ECO:0000256" key="2">
    <source>
        <dbReference type="ARBA" id="ARBA00022448"/>
    </source>
</evidence>
<feature type="transmembrane region" description="Helical" evidence="7">
    <location>
        <begin position="337"/>
        <end position="359"/>
    </location>
</feature>
<feature type="transmembrane region" description="Helical" evidence="7">
    <location>
        <begin position="460"/>
        <end position="482"/>
    </location>
</feature>
<feature type="transmembrane region" description="Helical" evidence="7">
    <location>
        <begin position="45"/>
        <end position="68"/>
    </location>
</feature>
<protein>
    <recommendedName>
        <fullName evidence="8">Major facilitator superfamily (MFS) profile domain-containing protein</fullName>
    </recommendedName>
</protein>
<gene>
    <name evidence="9" type="ORF">BQ4739_LOCUS1004</name>
</gene>
<dbReference type="InterPro" id="IPR011701">
    <property type="entry name" value="MFS"/>
</dbReference>
<evidence type="ECO:0000259" key="8">
    <source>
        <dbReference type="PROSITE" id="PS50850"/>
    </source>
</evidence>
<organism evidence="9 10">
    <name type="scientific">Tetradesmus obliquus</name>
    <name type="common">Green alga</name>
    <name type="synonym">Acutodesmus obliquus</name>
    <dbReference type="NCBI Taxonomy" id="3088"/>
    <lineage>
        <taxon>Eukaryota</taxon>
        <taxon>Viridiplantae</taxon>
        <taxon>Chlorophyta</taxon>
        <taxon>core chlorophytes</taxon>
        <taxon>Chlorophyceae</taxon>
        <taxon>CS clade</taxon>
        <taxon>Sphaeropleales</taxon>
        <taxon>Scenedesmaceae</taxon>
        <taxon>Tetradesmus</taxon>
    </lineage>
</organism>
<dbReference type="InterPro" id="IPR036259">
    <property type="entry name" value="MFS_trans_sf"/>
</dbReference>
<keyword evidence="3 7" id="KW-0812">Transmembrane</keyword>
<proteinExistence type="predicted"/>